<reference evidence="2 3" key="1">
    <citation type="submission" date="2019-01" db="EMBL/GenBank/DDBJ databases">
        <title>RHIZO-ID as a novel technology for direct rhizobia identification.</title>
        <authorList>
            <person name="De Meyer S.E."/>
        </authorList>
    </citation>
    <scope>NUCLEOTIDE SEQUENCE [LARGE SCALE GENOMIC DNA]</scope>
    <source>
        <strain evidence="2 3">WSM448</strain>
    </source>
</reference>
<dbReference type="CDD" id="cd00038">
    <property type="entry name" value="CAP_ED"/>
    <property type="match status" value="1"/>
</dbReference>
<protein>
    <submittedName>
        <fullName evidence="2">Cyclic nucleotide-binding domain-containing protein</fullName>
    </submittedName>
</protein>
<dbReference type="PANTHER" id="PTHR24567:SF74">
    <property type="entry name" value="HTH-TYPE TRANSCRIPTIONAL REGULATOR ARCR"/>
    <property type="match status" value="1"/>
</dbReference>
<dbReference type="Proteomes" id="UP000283817">
    <property type="component" value="Unassembled WGS sequence"/>
</dbReference>
<evidence type="ECO:0000313" key="2">
    <source>
        <dbReference type="EMBL" id="RWX34182.1"/>
    </source>
</evidence>
<dbReference type="InterPro" id="IPR050397">
    <property type="entry name" value="Env_Response_Regulators"/>
</dbReference>
<organism evidence="2 3">
    <name type="scientific">Rhizobium leguminosarum</name>
    <dbReference type="NCBI Taxonomy" id="384"/>
    <lineage>
        <taxon>Bacteria</taxon>
        <taxon>Pseudomonadati</taxon>
        <taxon>Pseudomonadota</taxon>
        <taxon>Alphaproteobacteria</taxon>
        <taxon>Hyphomicrobiales</taxon>
        <taxon>Rhizobiaceae</taxon>
        <taxon>Rhizobium/Agrobacterium group</taxon>
        <taxon>Rhizobium</taxon>
    </lineage>
</organism>
<dbReference type="AlphaFoldDB" id="A0A444I7J3"/>
<sequence>MEVPLKRRTYKKDEIIIEEGDAASSLTIVRSGAVVGTRRDEGRENEVGRLAPGDYFGETGFLLGVGEVASLRALTAVVVYEIDQSSLAPLLHERAAIAEELATTLSKRVEYGQSLLSKASTRGERSVPSLVRRIRSLFGVPN</sequence>
<name>A0A444I7J3_RHILE</name>
<feature type="domain" description="Cyclic nucleotide-binding" evidence="1">
    <location>
        <begin position="1"/>
        <end position="108"/>
    </location>
</feature>
<comment type="caution">
    <text evidence="2">The sequence shown here is derived from an EMBL/GenBank/DDBJ whole genome shotgun (WGS) entry which is preliminary data.</text>
</comment>
<dbReference type="Pfam" id="PF00027">
    <property type="entry name" value="cNMP_binding"/>
    <property type="match status" value="1"/>
</dbReference>
<dbReference type="Gene3D" id="2.60.120.10">
    <property type="entry name" value="Jelly Rolls"/>
    <property type="match status" value="1"/>
</dbReference>
<dbReference type="GO" id="GO:0005829">
    <property type="term" value="C:cytosol"/>
    <property type="evidence" value="ECO:0007669"/>
    <property type="project" value="TreeGrafter"/>
</dbReference>
<gene>
    <name evidence="2" type="ORF">EHI47_07220</name>
</gene>
<dbReference type="PANTHER" id="PTHR24567">
    <property type="entry name" value="CRP FAMILY TRANSCRIPTIONAL REGULATORY PROTEIN"/>
    <property type="match status" value="1"/>
</dbReference>
<dbReference type="GO" id="GO:0003700">
    <property type="term" value="F:DNA-binding transcription factor activity"/>
    <property type="evidence" value="ECO:0007669"/>
    <property type="project" value="TreeGrafter"/>
</dbReference>
<dbReference type="InterPro" id="IPR000595">
    <property type="entry name" value="cNMP-bd_dom"/>
</dbReference>
<evidence type="ECO:0000259" key="1">
    <source>
        <dbReference type="PROSITE" id="PS50042"/>
    </source>
</evidence>
<dbReference type="EMBL" id="SBHX01000017">
    <property type="protein sequence ID" value="RWX34182.1"/>
    <property type="molecule type" value="Genomic_DNA"/>
</dbReference>
<proteinExistence type="predicted"/>
<dbReference type="PROSITE" id="PS50042">
    <property type="entry name" value="CNMP_BINDING_3"/>
    <property type="match status" value="1"/>
</dbReference>
<accession>A0A444I7J3</accession>
<dbReference type="InterPro" id="IPR018490">
    <property type="entry name" value="cNMP-bd_dom_sf"/>
</dbReference>
<dbReference type="SUPFAM" id="SSF51206">
    <property type="entry name" value="cAMP-binding domain-like"/>
    <property type="match status" value="1"/>
</dbReference>
<dbReference type="SMART" id="SM00100">
    <property type="entry name" value="cNMP"/>
    <property type="match status" value="1"/>
</dbReference>
<dbReference type="InterPro" id="IPR014710">
    <property type="entry name" value="RmlC-like_jellyroll"/>
</dbReference>
<evidence type="ECO:0000313" key="3">
    <source>
        <dbReference type="Proteomes" id="UP000283817"/>
    </source>
</evidence>